<reference evidence="4" key="1">
    <citation type="submission" date="2025-08" db="UniProtKB">
        <authorList>
            <consortium name="RefSeq"/>
        </authorList>
    </citation>
    <scope>IDENTIFICATION</scope>
</reference>
<evidence type="ECO:0000259" key="2">
    <source>
        <dbReference type="Pfam" id="PF26634"/>
    </source>
</evidence>
<dbReference type="Pfam" id="PF16064">
    <property type="entry name" value="DUF4806"/>
    <property type="match status" value="1"/>
</dbReference>
<keyword evidence="3" id="KW-1185">Reference proteome</keyword>
<sequence>MLDDKKFDVDKDDSIIIDNRLSDEAIFTEDDKQTYKSILLTMNAHRRGHSAYNPIMSNKRYKYINIIAPLISTYKKSGKKGAGYIPCSEDLKENWNIKKNVQQMLRMQARSNIILQDINQRLQKIESILKKQASNSVIENNDGLIVNFLPLSTVQRIKEFESLLKSTEEAVTQFKQFLLRLGGNNLKDNILRILIKTFTNECAMNCSMKGIRNNFRVEDLKIMRVIRNILSIIQSVSVKNNQQGQVIKFPDDTITAFISQTEFDGIVAKWLHFAKQRKERDDKIKESNKRRYVHVLWKIETTADSISKKYYQHP</sequence>
<organism evidence="3 4">
    <name type="scientific">Pogonomyrmex barbatus</name>
    <name type="common">red harvester ant</name>
    <dbReference type="NCBI Taxonomy" id="144034"/>
    <lineage>
        <taxon>Eukaryota</taxon>
        <taxon>Metazoa</taxon>
        <taxon>Ecdysozoa</taxon>
        <taxon>Arthropoda</taxon>
        <taxon>Hexapoda</taxon>
        <taxon>Insecta</taxon>
        <taxon>Pterygota</taxon>
        <taxon>Neoptera</taxon>
        <taxon>Endopterygota</taxon>
        <taxon>Hymenoptera</taxon>
        <taxon>Apocrita</taxon>
        <taxon>Aculeata</taxon>
        <taxon>Formicoidea</taxon>
        <taxon>Formicidae</taxon>
        <taxon>Myrmicinae</taxon>
        <taxon>Pogonomyrmex</taxon>
    </lineage>
</organism>
<dbReference type="AlphaFoldDB" id="A0A8N1S9A8"/>
<feature type="domain" description="DUF8207" evidence="2">
    <location>
        <begin position="16"/>
        <end position="70"/>
    </location>
</feature>
<dbReference type="InterPro" id="IPR032071">
    <property type="entry name" value="DUF4806"/>
</dbReference>
<dbReference type="Pfam" id="PF26634">
    <property type="entry name" value="DUF8207"/>
    <property type="match status" value="1"/>
</dbReference>
<protein>
    <submittedName>
        <fullName evidence="4">Uncharacterized protein LOC105431840</fullName>
    </submittedName>
</protein>
<dbReference type="OrthoDB" id="7699546at2759"/>
<dbReference type="GeneID" id="105431840"/>
<proteinExistence type="predicted"/>
<dbReference type="Proteomes" id="UP000504615">
    <property type="component" value="Unplaced"/>
</dbReference>
<evidence type="ECO:0000313" key="3">
    <source>
        <dbReference type="Proteomes" id="UP000504615"/>
    </source>
</evidence>
<gene>
    <name evidence="4" type="primary">LOC105431840</name>
</gene>
<evidence type="ECO:0000259" key="1">
    <source>
        <dbReference type="Pfam" id="PF16064"/>
    </source>
</evidence>
<accession>A0A8N1S9A8</accession>
<name>A0A8N1S9A8_9HYME</name>
<feature type="domain" description="DUF4806" evidence="1">
    <location>
        <begin position="149"/>
        <end position="214"/>
    </location>
</feature>
<dbReference type="InterPro" id="IPR058520">
    <property type="entry name" value="DUF8207"/>
</dbReference>
<dbReference type="RefSeq" id="XP_025075326.1">
    <property type="nucleotide sequence ID" value="XM_025219541.1"/>
</dbReference>
<evidence type="ECO:0000313" key="4">
    <source>
        <dbReference type="RefSeq" id="XP_025075326.1"/>
    </source>
</evidence>